<dbReference type="EMBL" id="JNBR01001915">
    <property type="protein sequence ID" value="OQR84298.1"/>
    <property type="molecule type" value="Genomic_DNA"/>
</dbReference>
<evidence type="ECO:0000256" key="4">
    <source>
        <dbReference type="PROSITE-ProRule" id="PRU00228"/>
    </source>
</evidence>
<dbReference type="OrthoDB" id="74537at2759"/>
<accession>A0A1V9YF13</accession>
<dbReference type="PANTHER" id="PTHR15090:SF8">
    <property type="entry name" value="ZZ-TYPE ZINC FINGER-CONTAINING PROTEIN"/>
    <property type="match status" value="1"/>
</dbReference>
<dbReference type="Pfam" id="PF00569">
    <property type="entry name" value="ZZ"/>
    <property type="match status" value="1"/>
</dbReference>
<dbReference type="SMART" id="SM00291">
    <property type="entry name" value="ZnF_ZZ"/>
    <property type="match status" value="2"/>
</dbReference>
<name>A0A1V9YF13_ACHHY</name>
<dbReference type="InterPro" id="IPR000433">
    <property type="entry name" value="Znf_ZZ"/>
</dbReference>
<dbReference type="CDD" id="cd02340">
    <property type="entry name" value="ZZ_NBR1_like"/>
    <property type="match status" value="1"/>
</dbReference>
<evidence type="ECO:0000256" key="1">
    <source>
        <dbReference type="ARBA" id="ARBA00022723"/>
    </source>
</evidence>
<dbReference type="AlphaFoldDB" id="A0A1V9YF13"/>
<keyword evidence="3" id="KW-0862">Zinc</keyword>
<dbReference type="PROSITE" id="PS50135">
    <property type="entry name" value="ZF_ZZ_2"/>
    <property type="match status" value="1"/>
</dbReference>
<protein>
    <submittedName>
        <fullName evidence="6">CUE domain containing protein</fullName>
    </submittedName>
</protein>
<sequence length="512" mass="56043">MTTSAGTTGPYSPLYLQQKYGTPFSPQTAAVAALARDAQAKEWAHSIGLDITNVSWEDCARYYNCAWGPCISNMTLVVEGQWMPVLRAPNFDDQIMKMDTDKIFVTVGNESRDEVAPLRRISLQEYLVNIKVYAGIDNMYAPMQDHEAVVGVVATQASFLPLDNAPAGFHVGLLNYASKPADPAVLVLRNAILYCNDRGTKRTFMAERLSVDRANRGMATTGAMTADEAARNYVMIVQIPLLQKPKPLHKFTYGTADKSAQSAKVARHAEAFRPCLDGFVASSGSGQPDMEAAIVLPGQSHGRFPKLSKFSRLTRDPRYPIRVTVQFYQATSNGVMSPEIIHELANKMDEVKTNASWWGSLVTPSMLGTPAGPFGPPPAPTISFPPPVNPHEGVFCDVCHQAIATPERFKCLCCPNFNACGRCVDSASFSHPATHPLLRLTKATAAYGPRNYVVQNREACRHNVSCSACQRPVVGILYQCTHCPRVRLCEACELLTGHADFAHPMVKVYGLQ</sequence>
<organism evidence="6 7">
    <name type="scientific">Achlya hypogyna</name>
    <name type="common">Oomycete</name>
    <name type="synonym">Protoachlya hypogyna</name>
    <dbReference type="NCBI Taxonomy" id="1202772"/>
    <lineage>
        <taxon>Eukaryota</taxon>
        <taxon>Sar</taxon>
        <taxon>Stramenopiles</taxon>
        <taxon>Oomycota</taxon>
        <taxon>Saprolegniomycetes</taxon>
        <taxon>Saprolegniales</taxon>
        <taxon>Achlyaceae</taxon>
        <taxon>Achlya</taxon>
    </lineage>
</organism>
<keyword evidence="2 4" id="KW-0863">Zinc-finger</keyword>
<dbReference type="InterPro" id="IPR052260">
    <property type="entry name" value="Autophagy_Rcpt_SigReg"/>
</dbReference>
<evidence type="ECO:0000256" key="3">
    <source>
        <dbReference type="ARBA" id="ARBA00022833"/>
    </source>
</evidence>
<evidence type="ECO:0000259" key="5">
    <source>
        <dbReference type="PROSITE" id="PS50135"/>
    </source>
</evidence>
<evidence type="ECO:0000256" key="2">
    <source>
        <dbReference type="ARBA" id="ARBA00022771"/>
    </source>
</evidence>
<dbReference type="SUPFAM" id="SSF57850">
    <property type="entry name" value="RING/U-box"/>
    <property type="match status" value="2"/>
</dbReference>
<dbReference type="Gene3D" id="3.30.60.90">
    <property type="match status" value="2"/>
</dbReference>
<proteinExistence type="predicted"/>
<dbReference type="InterPro" id="IPR043145">
    <property type="entry name" value="Znf_ZZ_sf"/>
</dbReference>
<feature type="domain" description="ZZ-type" evidence="5">
    <location>
        <begin position="391"/>
        <end position="445"/>
    </location>
</feature>
<dbReference type="GO" id="GO:0008270">
    <property type="term" value="F:zinc ion binding"/>
    <property type="evidence" value="ECO:0007669"/>
    <property type="project" value="UniProtKB-KW"/>
</dbReference>
<keyword evidence="7" id="KW-1185">Reference proteome</keyword>
<evidence type="ECO:0000313" key="7">
    <source>
        <dbReference type="Proteomes" id="UP000243579"/>
    </source>
</evidence>
<reference evidence="6 7" key="1">
    <citation type="journal article" date="2014" name="Genome Biol. Evol.">
        <title>The secreted proteins of Achlya hypogyna and Thraustotheca clavata identify the ancestral oomycete secretome and reveal gene acquisitions by horizontal gene transfer.</title>
        <authorList>
            <person name="Misner I."/>
            <person name="Blouin N."/>
            <person name="Leonard G."/>
            <person name="Richards T.A."/>
            <person name="Lane C.E."/>
        </authorList>
    </citation>
    <scope>NUCLEOTIDE SEQUENCE [LARGE SCALE GENOMIC DNA]</scope>
    <source>
        <strain evidence="6 7">ATCC 48635</strain>
    </source>
</reference>
<dbReference type="PANTHER" id="PTHR15090">
    <property type="entry name" value="SEQUESTOSOME 1-RELATED"/>
    <property type="match status" value="1"/>
</dbReference>
<gene>
    <name evidence="6" type="ORF">ACHHYP_13589</name>
</gene>
<comment type="caution">
    <text evidence="6">The sequence shown here is derived from an EMBL/GenBank/DDBJ whole genome shotgun (WGS) entry which is preliminary data.</text>
</comment>
<evidence type="ECO:0000313" key="6">
    <source>
        <dbReference type="EMBL" id="OQR84298.1"/>
    </source>
</evidence>
<dbReference type="Proteomes" id="UP000243579">
    <property type="component" value="Unassembled WGS sequence"/>
</dbReference>
<keyword evidence="1" id="KW-0479">Metal-binding</keyword>